<dbReference type="GO" id="GO:0005506">
    <property type="term" value="F:iron ion binding"/>
    <property type="evidence" value="ECO:0007669"/>
    <property type="project" value="InterPro"/>
</dbReference>
<dbReference type="GO" id="GO:0016491">
    <property type="term" value="F:oxidoreductase activity"/>
    <property type="evidence" value="ECO:0007669"/>
    <property type="project" value="InterPro"/>
</dbReference>
<dbReference type="GO" id="GO:0008610">
    <property type="term" value="P:lipid biosynthetic process"/>
    <property type="evidence" value="ECO:0007669"/>
    <property type="project" value="InterPro"/>
</dbReference>
<keyword evidence="4" id="KW-0472">Membrane</keyword>
<dbReference type="InterPro" id="IPR006694">
    <property type="entry name" value="Fatty_acid_hydroxylase"/>
</dbReference>
<proteinExistence type="predicted"/>
<keyword evidence="3" id="KW-1133">Transmembrane helix</keyword>
<dbReference type="OrthoDB" id="1658724at2759"/>
<sequence>MATVFEQALNNGTVLVRDFIKSTQQNDVAGLYAGVNPAQLNWLEVAWMNWYSWVGNTTLATGIMSFVMHEVVYFGRCLPWMIIDYMGWFKQYKLQADKVPSAKQQWECTKEVLKTHFSVELPQIYLFHPMAVAVGMKTWEVPFPSFFGQIVPQVMLFFFMEDFWHYTVHRIMHHRALYKHVHKVHHTYSAPFGLAAEYAHPIEVLVLGLGTVGGPLLWCYLTGGNMHLITMYTWICCRLFQAVDAHSGYDFPWSLNHWLPIWAGAEHHDYHHEKFTECYSSSMRVWDWLLGTDKKYHAYRKAQAEAKKAKKAQ</sequence>
<reference evidence="6" key="1">
    <citation type="journal article" date="2014" name="Genome Announc.">
        <title>Draft genome sequence of Rhodosporidium toruloides CECT1137, an oleaginous yeast of biotechnological interest.</title>
        <authorList>
            <person name="Morin N."/>
            <person name="Calcas X."/>
            <person name="Devillers H."/>
            <person name="Durrens P."/>
            <person name="Sherman D.J."/>
            <person name="Nicaud J.-M."/>
            <person name="Neuveglise C."/>
        </authorList>
    </citation>
    <scope>NUCLEOTIDE SEQUENCE</scope>
    <source>
        <strain evidence="6">CECT1137</strain>
    </source>
</reference>
<dbReference type="AlphaFoldDB" id="A0A061AUN9"/>
<feature type="domain" description="Fatty acid hydroxylase" evidence="5">
    <location>
        <begin position="154"/>
        <end position="292"/>
    </location>
</feature>
<dbReference type="InterPro" id="IPR050307">
    <property type="entry name" value="Sterol_Desaturase_Related"/>
</dbReference>
<accession>A0A061AUN9</accession>
<evidence type="ECO:0000256" key="1">
    <source>
        <dbReference type="ARBA" id="ARBA00004370"/>
    </source>
</evidence>
<evidence type="ECO:0000256" key="4">
    <source>
        <dbReference type="ARBA" id="ARBA00023136"/>
    </source>
</evidence>
<organism evidence="6">
    <name type="scientific">Rhodotorula toruloides</name>
    <name type="common">Yeast</name>
    <name type="synonym">Rhodosporidium toruloides</name>
    <dbReference type="NCBI Taxonomy" id="5286"/>
    <lineage>
        <taxon>Eukaryota</taxon>
        <taxon>Fungi</taxon>
        <taxon>Dikarya</taxon>
        <taxon>Basidiomycota</taxon>
        <taxon>Pucciniomycotina</taxon>
        <taxon>Microbotryomycetes</taxon>
        <taxon>Sporidiobolales</taxon>
        <taxon>Sporidiobolaceae</taxon>
        <taxon>Rhodotorula</taxon>
    </lineage>
</organism>
<keyword evidence="2" id="KW-0812">Transmembrane</keyword>
<evidence type="ECO:0000256" key="2">
    <source>
        <dbReference type="ARBA" id="ARBA00022692"/>
    </source>
</evidence>
<dbReference type="Pfam" id="PF04116">
    <property type="entry name" value="FA_hydroxylase"/>
    <property type="match status" value="1"/>
</dbReference>
<name>A0A061AUN9_RHOTO</name>
<dbReference type="PANTHER" id="PTHR11863">
    <property type="entry name" value="STEROL DESATURASE"/>
    <property type="match status" value="1"/>
</dbReference>
<evidence type="ECO:0000256" key="3">
    <source>
        <dbReference type="ARBA" id="ARBA00022989"/>
    </source>
</evidence>
<dbReference type="GO" id="GO:0016020">
    <property type="term" value="C:membrane"/>
    <property type="evidence" value="ECO:0007669"/>
    <property type="project" value="UniProtKB-SubCell"/>
</dbReference>
<gene>
    <name evidence="6" type="ORF">RHTO0S_04e00650g</name>
</gene>
<evidence type="ECO:0000259" key="5">
    <source>
        <dbReference type="Pfam" id="PF04116"/>
    </source>
</evidence>
<evidence type="ECO:0000313" key="6">
    <source>
        <dbReference type="EMBL" id="CDR39072.1"/>
    </source>
</evidence>
<comment type="subcellular location">
    <subcellularLocation>
        <location evidence="1">Membrane</location>
    </subcellularLocation>
</comment>
<dbReference type="EMBL" id="LK052939">
    <property type="protein sequence ID" value="CDR39072.1"/>
    <property type="molecule type" value="Genomic_DNA"/>
</dbReference>
<protein>
    <submittedName>
        <fullName evidence="6">RHTO0S04e00650g1_1</fullName>
    </submittedName>
</protein>